<organism evidence="3 4">
    <name type="scientific">Scylla paramamosain</name>
    <name type="common">Mud crab</name>
    <dbReference type="NCBI Taxonomy" id="85552"/>
    <lineage>
        <taxon>Eukaryota</taxon>
        <taxon>Metazoa</taxon>
        <taxon>Ecdysozoa</taxon>
        <taxon>Arthropoda</taxon>
        <taxon>Crustacea</taxon>
        <taxon>Multicrustacea</taxon>
        <taxon>Malacostraca</taxon>
        <taxon>Eumalacostraca</taxon>
        <taxon>Eucarida</taxon>
        <taxon>Decapoda</taxon>
        <taxon>Pleocyemata</taxon>
        <taxon>Brachyura</taxon>
        <taxon>Eubrachyura</taxon>
        <taxon>Portunoidea</taxon>
        <taxon>Portunidae</taxon>
        <taxon>Portuninae</taxon>
        <taxon>Scylla</taxon>
    </lineage>
</organism>
<evidence type="ECO:0000256" key="2">
    <source>
        <dbReference type="SAM" id="Phobius"/>
    </source>
</evidence>
<keyword evidence="2" id="KW-0472">Membrane</keyword>
<evidence type="ECO:0000313" key="3">
    <source>
        <dbReference type="EMBL" id="KAK8394157.1"/>
    </source>
</evidence>
<name>A0AAW0U721_SCYPA</name>
<feature type="compositionally biased region" description="Basic and acidic residues" evidence="1">
    <location>
        <begin position="1"/>
        <end position="12"/>
    </location>
</feature>
<reference evidence="3 4" key="1">
    <citation type="submission" date="2023-03" db="EMBL/GenBank/DDBJ databases">
        <title>High-quality genome of Scylla paramamosain provides insights in environmental adaptation.</title>
        <authorList>
            <person name="Zhang L."/>
        </authorList>
    </citation>
    <scope>NUCLEOTIDE SEQUENCE [LARGE SCALE GENOMIC DNA]</scope>
    <source>
        <strain evidence="3">LZ_2023a</strain>
        <tissue evidence="3">Muscle</tissue>
    </source>
</reference>
<dbReference type="Proteomes" id="UP001487740">
    <property type="component" value="Unassembled WGS sequence"/>
</dbReference>
<dbReference type="AlphaFoldDB" id="A0AAW0U721"/>
<keyword evidence="2" id="KW-0812">Transmembrane</keyword>
<evidence type="ECO:0000313" key="4">
    <source>
        <dbReference type="Proteomes" id="UP001487740"/>
    </source>
</evidence>
<feature type="transmembrane region" description="Helical" evidence="2">
    <location>
        <begin position="154"/>
        <end position="178"/>
    </location>
</feature>
<dbReference type="EMBL" id="JARAKH010000019">
    <property type="protein sequence ID" value="KAK8394157.1"/>
    <property type="molecule type" value="Genomic_DNA"/>
</dbReference>
<proteinExistence type="predicted"/>
<feature type="region of interest" description="Disordered" evidence="1">
    <location>
        <begin position="1"/>
        <end position="58"/>
    </location>
</feature>
<keyword evidence="2" id="KW-1133">Transmembrane helix</keyword>
<feature type="transmembrane region" description="Helical" evidence="2">
    <location>
        <begin position="198"/>
        <end position="220"/>
    </location>
</feature>
<evidence type="ECO:0000256" key="1">
    <source>
        <dbReference type="SAM" id="MobiDB-lite"/>
    </source>
</evidence>
<accession>A0AAW0U721</accession>
<comment type="caution">
    <text evidence="3">The sequence shown here is derived from an EMBL/GenBank/DDBJ whole genome shotgun (WGS) entry which is preliminary data.</text>
</comment>
<protein>
    <submittedName>
        <fullName evidence="3">Uncharacterized protein</fullName>
    </submittedName>
</protein>
<gene>
    <name evidence="3" type="ORF">O3P69_006385</name>
</gene>
<keyword evidence="4" id="KW-1185">Reference proteome</keyword>
<sequence length="226" mass="24859">MGVEAAREEASGRKQRRHAVVKREVNSERLEKVARGSRKQDDQACSSGVHKLPGNSTKPTMSWILGRLAKLQEDPTPGNLVTARGEKRGQQKVVEVEVVGGTGGGFELDTFDYSREDLADQMLETLQALRFRGVSNLVTVFIYAKQYQGTRSSLFWALVSLLVTRVTLLATRVILSVHSRQPHLSTCVGLTWALTASVIWSLAASVSPVSILGFACKYLAVIKKIY</sequence>
<feature type="compositionally biased region" description="Basic and acidic residues" evidence="1">
    <location>
        <begin position="21"/>
        <end position="42"/>
    </location>
</feature>